<dbReference type="Gene3D" id="1.20.1600.10">
    <property type="entry name" value="Outer membrane efflux proteins (OEP)"/>
    <property type="match status" value="1"/>
</dbReference>
<evidence type="ECO:0000256" key="6">
    <source>
        <dbReference type="ARBA" id="ARBA00023136"/>
    </source>
</evidence>
<keyword evidence="5" id="KW-0812">Transmembrane</keyword>
<proteinExistence type="inferred from homology"/>
<keyword evidence="8" id="KW-0732">Signal</keyword>
<keyword evidence="4" id="KW-1134">Transmembrane beta strand</keyword>
<dbReference type="EMBL" id="JAIGNU010000001">
    <property type="protein sequence ID" value="MBX7501270.1"/>
    <property type="molecule type" value="Genomic_DNA"/>
</dbReference>
<sequence>MHRGGIVKSLILGASVAALSLPAAAWADTLQEALTEAYLHNPTLLAARAGQRATDENVAIERSAGLPSVTGTASYTEIVEGASTSGPNRFFGAGVDLGVPIYSGGAVRNSIRGAKSRVEAGQADLRGTESSIFTQVVAAYMDVLRGEALASLSGNQVDVLTVNLQATSDRFEIGDLTRTDVAQSQSRLALAQGDYRNSQANLITARENYIALVGKAPDDLQPPPPLPNLPASVDEAVDYALANNPDLIAAKERAEASSYDIDVAGSGRLPQVSVFAGYDYQNTLNSLRQLDGTVSPIQSGKDAQIGVSLRMPLFQGGRPAALERQAQARSAAALEQVIGAERDTIAQVRSAWSSWQASLAVIESSQVAVDAASLSLEGVRAENSIGSRQILDVLNAEQELLSARVQLVTARRNAYVAGFSLLAAMGRAEARDLGFIGEGLLYDPVENYDRVRGKVWDWDRDPDPVATATSTVDVAAPDASVPEVGENETVSGY</sequence>
<dbReference type="InterPro" id="IPR051906">
    <property type="entry name" value="TolC-like"/>
</dbReference>
<keyword evidence="3" id="KW-0813">Transport</keyword>
<dbReference type="Pfam" id="PF02321">
    <property type="entry name" value="OEP"/>
    <property type="match status" value="2"/>
</dbReference>
<comment type="caution">
    <text evidence="9">The sequence shown here is derived from an EMBL/GenBank/DDBJ whole genome shotgun (WGS) entry which is preliminary data.</text>
</comment>
<feature type="chain" id="PRO_5046229815" evidence="8">
    <location>
        <begin position="28"/>
        <end position="493"/>
    </location>
</feature>
<feature type="signal peptide" evidence="8">
    <location>
        <begin position="1"/>
        <end position="27"/>
    </location>
</feature>
<dbReference type="PANTHER" id="PTHR30026">
    <property type="entry name" value="OUTER MEMBRANE PROTEIN TOLC"/>
    <property type="match status" value="1"/>
</dbReference>
<keyword evidence="6" id="KW-0472">Membrane</keyword>
<evidence type="ECO:0000256" key="8">
    <source>
        <dbReference type="SAM" id="SignalP"/>
    </source>
</evidence>
<name>A0ABS7JUE7_9SPHN</name>
<protein>
    <submittedName>
        <fullName evidence="9">TolC family outer membrane protein</fullName>
    </submittedName>
</protein>
<dbReference type="NCBIfam" id="TIGR01844">
    <property type="entry name" value="type_I_sec_TolC"/>
    <property type="match status" value="1"/>
</dbReference>
<evidence type="ECO:0000256" key="1">
    <source>
        <dbReference type="ARBA" id="ARBA00004442"/>
    </source>
</evidence>
<dbReference type="Proteomes" id="UP000782554">
    <property type="component" value="Unassembled WGS sequence"/>
</dbReference>
<evidence type="ECO:0000313" key="10">
    <source>
        <dbReference type="Proteomes" id="UP000782554"/>
    </source>
</evidence>
<evidence type="ECO:0000256" key="7">
    <source>
        <dbReference type="ARBA" id="ARBA00023237"/>
    </source>
</evidence>
<evidence type="ECO:0000256" key="4">
    <source>
        <dbReference type="ARBA" id="ARBA00022452"/>
    </source>
</evidence>
<evidence type="ECO:0000256" key="2">
    <source>
        <dbReference type="ARBA" id="ARBA00007613"/>
    </source>
</evidence>
<comment type="subcellular location">
    <subcellularLocation>
        <location evidence="1">Cell outer membrane</location>
    </subcellularLocation>
</comment>
<accession>A0ABS7JUE7</accession>
<comment type="similarity">
    <text evidence="2">Belongs to the outer membrane factor (OMF) (TC 1.B.17) family.</text>
</comment>
<dbReference type="InterPro" id="IPR010130">
    <property type="entry name" value="T1SS_OMP_TolC"/>
</dbReference>
<dbReference type="SUPFAM" id="SSF56954">
    <property type="entry name" value="Outer membrane efflux proteins (OEP)"/>
    <property type="match status" value="1"/>
</dbReference>
<evidence type="ECO:0000256" key="3">
    <source>
        <dbReference type="ARBA" id="ARBA00022448"/>
    </source>
</evidence>
<dbReference type="PANTHER" id="PTHR30026:SF22">
    <property type="entry name" value="OUTER MEMBRANE EFFLUX PROTEIN"/>
    <property type="match status" value="1"/>
</dbReference>
<evidence type="ECO:0000256" key="5">
    <source>
        <dbReference type="ARBA" id="ARBA00022692"/>
    </source>
</evidence>
<dbReference type="InterPro" id="IPR003423">
    <property type="entry name" value="OMP_efflux"/>
</dbReference>
<reference evidence="9 10" key="1">
    <citation type="submission" date="2021-08" db="EMBL/GenBank/DDBJ databases">
        <title>Comparative Genomics Analysis of the Genus Qipengyuania Reveals Extensive Genetic Diversity and Metabolic Versatility, Including the Description of Fifteen Novel Species.</title>
        <authorList>
            <person name="Liu Y."/>
        </authorList>
    </citation>
    <scope>NUCLEOTIDE SEQUENCE [LARGE SCALE GENOMIC DNA]</scope>
    <source>
        <strain evidence="9 10">YG27</strain>
    </source>
</reference>
<gene>
    <name evidence="9" type="ORF">K3181_07435</name>
</gene>
<evidence type="ECO:0000313" key="9">
    <source>
        <dbReference type="EMBL" id="MBX7501270.1"/>
    </source>
</evidence>
<keyword evidence="10" id="KW-1185">Reference proteome</keyword>
<organism evidence="9 10">
    <name type="scientific">Qipengyuania mesophila</name>
    <dbReference type="NCBI Taxonomy" id="2867246"/>
    <lineage>
        <taxon>Bacteria</taxon>
        <taxon>Pseudomonadati</taxon>
        <taxon>Pseudomonadota</taxon>
        <taxon>Alphaproteobacteria</taxon>
        <taxon>Sphingomonadales</taxon>
        <taxon>Erythrobacteraceae</taxon>
        <taxon>Qipengyuania</taxon>
    </lineage>
</organism>
<dbReference type="RefSeq" id="WP_221602364.1">
    <property type="nucleotide sequence ID" value="NZ_JAIGNU010000001.1"/>
</dbReference>
<keyword evidence="7" id="KW-0998">Cell outer membrane</keyword>